<accession>A0A5Q0CGP8</accession>
<feature type="transmembrane region" description="Helical" evidence="6">
    <location>
        <begin position="91"/>
        <end position="114"/>
    </location>
</feature>
<reference evidence="8 9" key="1">
    <citation type="submission" date="2019-08" db="EMBL/GenBank/DDBJ databases">
        <title>Prosopis cineraria nodule microbiome.</title>
        <authorList>
            <person name="Ali R."/>
            <person name="Chaluvadi S.R."/>
            <person name="Wang X."/>
        </authorList>
    </citation>
    <scope>NUCLEOTIDE SEQUENCE [LARGE SCALE GENOMIC DNA]</scope>
    <source>
        <strain evidence="8 9">BG7</strain>
        <plasmid evidence="8 9">unnamed</plasmid>
    </source>
</reference>
<proteinExistence type="predicted"/>
<evidence type="ECO:0000256" key="5">
    <source>
        <dbReference type="SAM" id="MobiDB-lite"/>
    </source>
</evidence>
<organism evidence="8 9">
    <name type="scientific">Rhizobium grahamii</name>
    <dbReference type="NCBI Taxonomy" id="1120045"/>
    <lineage>
        <taxon>Bacteria</taxon>
        <taxon>Pseudomonadati</taxon>
        <taxon>Pseudomonadota</taxon>
        <taxon>Alphaproteobacteria</taxon>
        <taxon>Hyphomicrobiales</taxon>
        <taxon>Rhizobiaceae</taxon>
        <taxon>Rhizobium/Agrobacterium group</taxon>
        <taxon>Rhizobium</taxon>
    </lineage>
</organism>
<keyword evidence="8" id="KW-0614">Plasmid</keyword>
<evidence type="ECO:0000256" key="1">
    <source>
        <dbReference type="ARBA" id="ARBA00004141"/>
    </source>
</evidence>
<geneLocation type="plasmid" evidence="8 9">
    <name>unnamed</name>
</geneLocation>
<comment type="subcellular location">
    <subcellularLocation>
        <location evidence="1">Membrane</location>
        <topology evidence="1">Multi-pass membrane protein</topology>
    </subcellularLocation>
</comment>
<evidence type="ECO:0000256" key="3">
    <source>
        <dbReference type="ARBA" id="ARBA00022989"/>
    </source>
</evidence>
<feature type="transmembrane region" description="Helical" evidence="6">
    <location>
        <begin position="260"/>
        <end position="280"/>
    </location>
</feature>
<gene>
    <name evidence="8" type="ORF">FZ934_24465</name>
</gene>
<dbReference type="InterPro" id="IPR007016">
    <property type="entry name" value="O-antigen_ligase-rel_domated"/>
</dbReference>
<feature type="transmembrane region" description="Helical" evidence="6">
    <location>
        <begin position="346"/>
        <end position="368"/>
    </location>
</feature>
<dbReference type="EMBL" id="CP043499">
    <property type="protein sequence ID" value="QFY63420.1"/>
    <property type="molecule type" value="Genomic_DNA"/>
</dbReference>
<dbReference type="OrthoDB" id="484624at2"/>
<feature type="domain" description="O-antigen ligase-related" evidence="7">
    <location>
        <begin position="228"/>
        <end position="359"/>
    </location>
</feature>
<feature type="transmembrane region" description="Helical" evidence="6">
    <location>
        <begin position="191"/>
        <end position="214"/>
    </location>
</feature>
<feature type="transmembrane region" description="Helical" evidence="6">
    <location>
        <begin position="380"/>
        <end position="398"/>
    </location>
</feature>
<evidence type="ECO:0000256" key="2">
    <source>
        <dbReference type="ARBA" id="ARBA00022692"/>
    </source>
</evidence>
<evidence type="ECO:0000313" key="9">
    <source>
        <dbReference type="Proteomes" id="UP000326881"/>
    </source>
</evidence>
<dbReference type="RefSeq" id="WP_153273384.1">
    <property type="nucleotide sequence ID" value="NZ_CP043499.1"/>
</dbReference>
<dbReference type="AlphaFoldDB" id="A0A5Q0CGP8"/>
<keyword evidence="3 6" id="KW-1133">Transmembrane helix</keyword>
<dbReference type="KEGG" id="rgr:FZ934_24465"/>
<dbReference type="Proteomes" id="UP000326881">
    <property type="component" value="Plasmid unnamed"/>
</dbReference>
<keyword evidence="2 6" id="KW-0812">Transmembrane</keyword>
<evidence type="ECO:0000259" key="7">
    <source>
        <dbReference type="Pfam" id="PF04932"/>
    </source>
</evidence>
<dbReference type="Pfam" id="PF04932">
    <property type="entry name" value="Wzy_C"/>
    <property type="match status" value="1"/>
</dbReference>
<keyword evidence="8" id="KW-0436">Ligase</keyword>
<evidence type="ECO:0000256" key="6">
    <source>
        <dbReference type="SAM" id="Phobius"/>
    </source>
</evidence>
<dbReference type="GO" id="GO:0016020">
    <property type="term" value="C:membrane"/>
    <property type="evidence" value="ECO:0007669"/>
    <property type="project" value="UniProtKB-SubCell"/>
</dbReference>
<feature type="transmembrane region" description="Helical" evidence="6">
    <location>
        <begin position="30"/>
        <end position="51"/>
    </location>
</feature>
<sequence length="445" mass="48194">MTVPVAQSRPIFPRLAADQRLYAGMLRYTVVFWSVGLLTLVQAIVIAILAFTRAPAGQLARMVAISWISIGVLQFVASILAGVWREQAGQGIMQLASFGVLGWIMGGLAIWAGAAHGLSGQPVVRAVSILGGVIIVLAMIGAVGVSLGLPRLVLPYTLPMLIAPNSISAQLYGSLAIYIPEETFGEQVTRLILFYPYTTALGLGGIGITLISVLEKDMRFRLLGMTGGLIAVVFSWSRLSLGALLLCALGWIWLRATFKLRLLFVFLALFVLFAISIVGFDWPAALMSIQDRIDGVRAGSSLARHLIYEKSWEGFLQSPIFGNGWIGPSVHPKEILPIGSHSTVYGLLYTGGVMTFAAFVVAITLTLASGVVRLLSEKSGRSDEVIVMLLLSLTLLFFCKYESLFSITLPCSYIFTFIGGALEPQRPMRSSADDADRFKRTRKLS</sequence>
<keyword evidence="4 6" id="KW-0472">Membrane</keyword>
<protein>
    <submittedName>
        <fullName evidence="8">O-antigen ligase family protein</fullName>
    </submittedName>
</protein>
<evidence type="ECO:0000256" key="4">
    <source>
        <dbReference type="ARBA" id="ARBA00023136"/>
    </source>
</evidence>
<name>A0A5Q0CGP8_9HYPH</name>
<dbReference type="GO" id="GO:0016874">
    <property type="term" value="F:ligase activity"/>
    <property type="evidence" value="ECO:0007669"/>
    <property type="project" value="UniProtKB-KW"/>
</dbReference>
<feature type="transmembrane region" description="Helical" evidence="6">
    <location>
        <begin position="63"/>
        <end position="85"/>
    </location>
</feature>
<evidence type="ECO:0000313" key="8">
    <source>
        <dbReference type="EMBL" id="QFY63420.1"/>
    </source>
</evidence>
<feature type="region of interest" description="Disordered" evidence="5">
    <location>
        <begin position="426"/>
        <end position="445"/>
    </location>
</feature>
<keyword evidence="9" id="KW-1185">Reference proteome</keyword>
<feature type="transmembrane region" description="Helical" evidence="6">
    <location>
        <begin position="226"/>
        <end position="253"/>
    </location>
</feature>
<feature type="transmembrane region" description="Helical" evidence="6">
    <location>
        <begin position="126"/>
        <end position="149"/>
    </location>
</feature>